<keyword evidence="3 7" id="KW-0819">tRNA processing</keyword>
<keyword evidence="10" id="KW-1185">Reference proteome</keyword>
<evidence type="ECO:0000256" key="5">
    <source>
        <dbReference type="ARBA" id="ARBA00023315"/>
    </source>
</evidence>
<evidence type="ECO:0000256" key="1">
    <source>
        <dbReference type="ARBA" id="ARBA00012156"/>
    </source>
</evidence>
<dbReference type="PANTHER" id="PTHR11735">
    <property type="entry name" value="TRNA N6-ADENOSINE THREONYLCARBAMOYLTRANSFERASE"/>
    <property type="match status" value="1"/>
</dbReference>
<evidence type="ECO:0000313" key="10">
    <source>
        <dbReference type="Proteomes" id="UP000769528"/>
    </source>
</evidence>
<evidence type="ECO:0000256" key="2">
    <source>
        <dbReference type="ARBA" id="ARBA00022679"/>
    </source>
</evidence>
<comment type="similarity">
    <text evidence="7">Belongs to the KAE1 / TsaD family.</text>
</comment>
<dbReference type="Gene3D" id="3.30.420.40">
    <property type="match status" value="2"/>
</dbReference>
<dbReference type="SUPFAM" id="SSF53067">
    <property type="entry name" value="Actin-like ATPase domain"/>
    <property type="match status" value="2"/>
</dbReference>
<organism evidence="9 10">
    <name type="scientific">Wickerhamomyces mucosus</name>
    <dbReference type="NCBI Taxonomy" id="1378264"/>
    <lineage>
        <taxon>Eukaryota</taxon>
        <taxon>Fungi</taxon>
        <taxon>Dikarya</taxon>
        <taxon>Ascomycota</taxon>
        <taxon>Saccharomycotina</taxon>
        <taxon>Saccharomycetes</taxon>
        <taxon>Phaffomycetales</taxon>
        <taxon>Wickerhamomycetaceae</taxon>
        <taxon>Wickerhamomyces</taxon>
    </lineage>
</organism>
<dbReference type="InterPro" id="IPR000905">
    <property type="entry name" value="Gcp-like_dom"/>
</dbReference>
<comment type="cofactor">
    <cofactor evidence="7">
        <name>a divalent metal cation</name>
        <dbReference type="ChEBI" id="CHEBI:60240"/>
    </cofactor>
    <text evidence="7">Binds 1 divalent metal cation per subunit.</text>
</comment>
<dbReference type="AlphaFoldDB" id="A0A9P8PK02"/>
<evidence type="ECO:0000313" key="9">
    <source>
        <dbReference type="EMBL" id="KAH3672704.1"/>
    </source>
</evidence>
<dbReference type="GO" id="GO:0072670">
    <property type="term" value="P:mitochondrial tRNA threonylcarbamoyladenosine modification"/>
    <property type="evidence" value="ECO:0007669"/>
    <property type="project" value="TreeGrafter"/>
</dbReference>
<dbReference type="GO" id="GO:0046872">
    <property type="term" value="F:metal ion binding"/>
    <property type="evidence" value="ECO:0007669"/>
    <property type="project" value="UniProtKB-KW"/>
</dbReference>
<dbReference type="NCBIfam" id="TIGR00329">
    <property type="entry name" value="gcp_kae1"/>
    <property type="match status" value="1"/>
</dbReference>
<evidence type="ECO:0000256" key="3">
    <source>
        <dbReference type="ARBA" id="ARBA00022694"/>
    </source>
</evidence>
<proteinExistence type="inferred from homology"/>
<dbReference type="InterPro" id="IPR043129">
    <property type="entry name" value="ATPase_NBD"/>
</dbReference>
<evidence type="ECO:0000256" key="4">
    <source>
        <dbReference type="ARBA" id="ARBA00022723"/>
    </source>
</evidence>
<dbReference type="InterPro" id="IPR022450">
    <property type="entry name" value="TsaD"/>
</dbReference>
<comment type="catalytic activity">
    <reaction evidence="6 7">
        <text>L-threonylcarbamoyladenylate + adenosine(37) in tRNA = N(6)-L-threonylcarbamoyladenosine(37) in tRNA + AMP + H(+)</text>
        <dbReference type="Rhea" id="RHEA:37059"/>
        <dbReference type="Rhea" id="RHEA-COMP:10162"/>
        <dbReference type="Rhea" id="RHEA-COMP:10163"/>
        <dbReference type="ChEBI" id="CHEBI:15378"/>
        <dbReference type="ChEBI" id="CHEBI:73682"/>
        <dbReference type="ChEBI" id="CHEBI:74411"/>
        <dbReference type="ChEBI" id="CHEBI:74418"/>
        <dbReference type="ChEBI" id="CHEBI:456215"/>
        <dbReference type="EC" id="2.3.1.234"/>
    </reaction>
</comment>
<reference evidence="9" key="1">
    <citation type="journal article" date="2021" name="Open Biol.">
        <title>Shared evolutionary footprints suggest mitochondrial oxidative damage underlies multiple complex I losses in fungi.</title>
        <authorList>
            <person name="Schikora-Tamarit M.A."/>
            <person name="Marcet-Houben M."/>
            <person name="Nosek J."/>
            <person name="Gabaldon T."/>
        </authorList>
    </citation>
    <scope>NUCLEOTIDE SEQUENCE</scope>
    <source>
        <strain evidence="9">CBS6341</strain>
    </source>
</reference>
<protein>
    <recommendedName>
        <fullName evidence="1">N(6)-L-threonylcarbamoyladenine synthase</fullName>
        <ecNumber evidence="1">2.3.1.234</ecNumber>
    </recommendedName>
</protein>
<name>A0A9P8PK02_9ASCO</name>
<dbReference type="EC" id="2.3.1.234" evidence="1"/>
<dbReference type="Proteomes" id="UP000769528">
    <property type="component" value="Unassembled WGS sequence"/>
</dbReference>
<comment type="subcellular location">
    <subcellularLocation>
        <location evidence="7">Mitochondrion</location>
    </subcellularLocation>
</comment>
<gene>
    <name evidence="7" type="primary">QRI7</name>
    <name evidence="9" type="ORF">WICMUC_004110</name>
</gene>
<dbReference type="Pfam" id="PF00814">
    <property type="entry name" value="TsaD"/>
    <property type="match status" value="1"/>
</dbReference>
<comment type="function">
    <text evidence="7">Required for the formation of a threonylcarbamoyl group on adenosine at position 37 (t(6)A37) in mitochondrial tRNAs that read codons beginning with adenine. Probably involved in the transfer of the threonylcarbamoyl moiety of threonylcarbamoyl-AMP (TC-AMP) to the N6 group of A37. Involved in mitochondrial genome maintenance.</text>
</comment>
<dbReference type="GO" id="GO:0005739">
    <property type="term" value="C:mitochondrion"/>
    <property type="evidence" value="ECO:0007669"/>
    <property type="project" value="UniProtKB-SubCell"/>
</dbReference>
<evidence type="ECO:0000256" key="6">
    <source>
        <dbReference type="ARBA" id="ARBA00048117"/>
    </source>
</evidence>
<dbReference type="PANTHER" id="PTHR11735:SF6">
    <property type="entry name" value="TRNA N6-ADENOSINE THREONYLCARBAMOYLTRANSFERASE, MITOCHONDRIAL"/>
    <property type="match status" value="1"/>
</dbReference>
<accession>A0A9P8PK02</accession>
<feature type="domain" description="Gcp-like" evidence="8">
    <location>
        <begin position="57"/>
        <end position="348"/>
    </location>
</feature>
<comment type="caution">
    <text evidence="9">The sequence shown here is derived from an EMBL/GenBank/DDBJ whole genome shotgun (WGS) entry which is preliminary data.</text>
</comment>
<evidence type="ECO:0000259" key="8">
    <source>
        <dbReference type="Pfam" id="PF00814"/>
    </source>
</evidence>
<comment type="subunit">
    <text evidence="7">Homodimer.</text>
</comment>
<reference evidence="9" key="2">
    <citation type="submission" date="2021-01" db="EMBL/GenBank/DDBJ databases">
        <authorList>
            <person name="Schikora-Tamarit M.A."/>
        </authorList>
    </citation>
    <scope>NUCLEOTIDE SEQUENCE</scope>
    <source>
        <strain evidence="9">CBS6341</strain>
    </source>
</reference>
<keyword evidence="7" id="KW-0496">Mitochondrion</keyword>
<keyword evidence="4 7" id="KW-0479">Metal-binding</keyword>
<keyword evidence="5 7" id="KW-0012">Acyltransferase</keyword>
<dbReference type="HAMAP" id="MF_01445">
    <property type="entry name" value="TsaD"/>
    <property type="match status" value="1"/>
</dbReference>
<evidence type="ECO:0000256" key="7">
    <source>
        <dbReference type="HAMAP-Rule" id="MF_03179"/>
    </source>
</evidence>
<dbReference type="InterPro" id="IPR017861">
    <property type="entry name" value="KAE1/TsaD"/>
</dbReference>
<dbReference type="EMBL" id="JAEUBF010001113">
    <property type="protein sequence ID" value="KAH3672704.1"/>
    <property type="molecule type" value="Genomic_DNA"/>
</dbReference>
<dbReference type="PRINTS" id="PR00789">
    <property type="entry name" value="OSIALOPTASE"/>
</dbReference>
<sequence length="382" mass="42494">MLRLSKTLVGCNITKRGYKVLAIETSCDDTCVALMERDPKKDRAKLLQHVKKTLDSTGIGGIIPTKAFDHHQSQISAITREILKNNSIDAFNPPDLICVTRGPGMKGSLSIGLDFAKGLSVAYEKPLIGVHHMLGHLLMPRFNRDTNVEFPFLSLLISGGHTMLVLTKSLFEHEVLCNTIDVACGDALDKVAREIGMTGNSNLGREMDKFLKDFTPTDAFQFDLPKPLQNKRGRVNQLNFALGAFQGKVREIMENNSHLKGDSNFRKHLAFQSQLAIFNHVVTKVALTLSLNKEKLSNVKNFVCSGGVASNFTLRRLLNQSLKVNSNVENCFYPDPWLCTDNAVMIGWAGIELFEAGLVSEMTICPMSKWNINDIINVDDWQ</sequence>
<dbReference type="OrthoDB" id="10259622at2759"/>
<keyword evidence="2 7" id="KW-0808">Transferase</keyword>
<dbReference type="GO" id="GO:0061711">
    <property type="term" value="F:tRNA N(6)-L-threonylcarbamoyladenine synthase activity"/>
    <property type="evidence" value="ECO:0007669"/>
    <property type="project" value="UniProtKB-EC"/>
</dbReference>